<dbReference type="OrthoDB" id="4146887at2759"/>
<evidence type="ECO:0000313" key="2">
    <source>
        <dbReference type="Proteomes" id="UP000277580"/>
    </source>
</evidence>
<dbReference type="InParanoid" id="A0A3N4L6S9"/>
<sequence length="171" mass="19182">MSQNFTSFHPVRPNMITYPIPAEGIELEVLQENICSFLGPEAYARINLNQRGVKEYMITALKPFTNSQLNDLRAFSAELIEYISENFKPQTYHHVRPTCMHQTSYYTSYSGEINGPGQRGRRMANLQAKGALINLQISYPTIHNTYITSNTSTDHGPCSHSCAGLWSSGSS</sequence>
<accession>A0A3N4L6S9</accession>
<name>A0A3N4L6S9_9PEZI</name>
<dbReference type="EMBL" id="ML119106">
    <property type="protein sequence ID" value="RPB17189.1"/>
    <property type="molecule type" value="Genomic_DNA"/>
</dbReference>
<keyword evidence="2" id="KW-1185">Reference proteome</keyword>
<evidence type="ECO:0000313" key="1">
    <source>
        <dbReference type="EMBL" id="RPB17189.1"/>
    </source>
</evidence>
<protein>
    <submittedName>
        <fullName evidence="1">Uncharacterized protein</fullName>
    </submittedName>
</protein>
<organism evidence="1 2">
    <name type="scientific">Morchella conica CCBAS932</name>
    <dbReference type="NCBI Taxonomy" id="1392247"/>
    <lineage>
        <taxon>Eukaryota</taxon>
        <taxon>Fungi</taxon>
        <taxon>Dikarya</taxon>
        <taxon>Ascomycota</taxon>
        <taxon>Pezizomycotina</taxon>
        <taxon>Pezizomycetes</taxon>
        <taxon>Pezizales</taxon>
        <taxon>Morchellaceae</taxon>
        <taxon>Morchella</taxon>
    </lineage>
</organism>
<dbReference type="Proteomes" id="UP000277580">
    <property type="component" value="Unassembled WGS sequence"/>
</dbReference>
<gene>
    <name evidence="1" type="ORF">P167DRAFT_120232</name>
</gene>
<reference evidence="1 2" key="1">
    <citation type="journal article" date="2018" name="Nat. Ecol. Evol.">
        <title>Pezizomycetes genomes reveal the molecular basis of ectomycorrhizal truffle lifestyle.</title>
        <authorList>
            <person name="Murat C."/>
            <person name="Payen T."/>
            <person name="Noel B."/>
            <person name="Kuo A."/>
            <person name="Morin E."/>
            <person name="Chen J."/>
            <person name="Kohler A."/>
            <person name="Krizsan K."/>
            <person name="Balestrini R."/>
            <person name="Da Silva C."/>
            <person name="Montanini B."/>
            <person name="Hainaut M."/>
            <person name="Levati E."/>
            <person name="Barry K.W."/>
            <person name="Belfiori B."/>
            <person name="Cichocki N."/>
            <person name="Clum A."/>
            <person name="Dockter R.B."/>
            <person name="Fauchery L."/>
            <person name="Guy J."/>
            <person name="Iotti M."/>
            <person name="Le Tacon F."/>
            <person name="Lindquist E.A."/>
            <person name="Lipzen A."/>
            <person name="Malagnac F."/>
            <person name="Mello A."/>
            <person name="Molinier V."/>
            <person name="Miyauchi S."/>
            <person name="Poulain J."/>
            <person name="Riccioni C."/>
            <person name="Rubini A."/>
            <person name="Sitrit Y."/>
            <person name="Splivallo R."/>
            <person name="Traeger S."/>
            <person name="Wang M."/>
            <person name="Zifcakova L."/>
            <person name="Wipf D."/>
            <person name="Zambonelli A."/>
            <person name="Paolocci F."/>
            <person name="Nowrousian M."/>
            <person name="Ottonello S."/>
            <person name="Baldrian P."/>
            <person name="Spatafora J.W."/>
            <person name="Henrissat B."/>
            <person name="Nagy L.G."/>
            <person name="Aury J.M."/>
            <person name="Wincker P."/>
            <person name="Grigoriev I.V."/>
            <person name="Bonfante P."/>
            <person name="Martin F.M."/>
        </authorList>
    </citation>
    <scope>NUCLEOTIDE SEQUENCE [LARGE SCALE GENOMIC DNA]</scope>
    <source>
        <strain evidence="1 2">CCBAS932</strain>
    </source>
</reference>
<dbReference type="AlphaFoldDB" id="A0A3N4L6S9"/>
<proteinExistence type="predicted"/>